<keyword evidence="3" id="KW-1185">Reference proteome</keyword>
<dbReference type="PANTHER" id="PTHR43441:SF12">
    <property type="entry name" value="RIBOSOMAL N-ACETYLTRANSFERASE YDAF-RELATED"/>
    <property type="match status" value="1"/>
</dbReference>
<organism evidence="2 3">
    <name type="scientific">Paenibacillus qinlingensis</name>
    <dbReference type="NCBI Taxonomy" id="1837343"/>
    <lineage>
        <taxon>Bacteria</taxon>
        <taxon>Bacillati</taxon>
        <taxon>Bacillota</taxon>
        <taxon>Bacilli</taxon>
        <taxon>Bacillales</taxon>
        <taxon>Paenibacillaceae</taxon>
        <taxon>Paenibacillus</taxon>
    </lineage>
</organism>
<gene>
    <name evidence="2" type="ORF">J2736_003253</name>
</gene>
<reference evidence="2 3" key="1">
    <citation type="submission" date="2023-07" db="EMBL/GenBank/DDBJ databases">
        <title>Sorghum-associated microbial communities from plants grown in Nebraska, USA.</title>
        <authorList>
            <person name="Schachtman D."/>
        </authorList>
    </citation>
    <scope>NUCLEOTIDE SEQUENCE [LARGE SCALE GENOMIC DNA]</scope>
    <source>
        <strain evidence="2 3">CC258</strain>
    </source>
</reference>
<dbReference type="PANTHER" id="PTHR43441">
    <property type="entry name" value="RIBOSOMAL-PROTEIN-SERINE ACETYLTRANSFERASE"/>
    <property type="match status" value="1"/>
</dbReference>
<keyword evidence="2" id="KW-0808">Transferase</keyword>
<dbReference type="SUPFAM" id="SSF55729">
    <property type="entry name" value="Acyl-CoA N-acyltransferases (Nat)"/>
    <property type="match status" value="1"/>
</dbReference>
<dbReference type="Gene3D" id="3.40.630.30">
    <property type="match status" value="1"/>
</dbReference>
<evidence type="ECO:0000313" key="3">
    <source>
        <dbReference type="Proteomes" id="UP001267290"/>
    </source>
</evidence>
<dbReference type="InterPro" id="IPR051908">
    <property type="entry name" value="Ribosomal_N-acetyltransferase"/>
</dbReference>
<dbReference type="Proteomes" id="UP001267290">
    <property type="component" value="Unassembled WGS sequence"/>
</dbReference>
<dbReference type="RefSeq" id="WP_310499610.1">
    <property type="nucleotide sequence ID" value="NZ_JAVDSB010000005.1"/>
</dbReference>
<dbReference type="Pfam" id="PF13302">
    <property type="entry name" value="Acetyltransf_3"/>
    <property type="match status" value="1"/>
</dbReference>
<dbReference type="InterPro" id="IPR000182">
    <property type="entry name" value="GNAT_dom"/>
</dbReference>
<dbReference type="PROSITE" id="PS51186">
    <property type="entry name" value="GNAT"/>
    <property type="match status" value="1"/>
</dbReference>
<feature type="domain" description="N-acetyltransferase" evidence="1">
    <location>
        <begin position="9"/>
        <end position="166"/>
    </location>
</feature>
<dbReference type="EMBL" id="JAVDSB010000005">
    <property type="protein sequence ID" value="MDR6552051.1"/>
    <property type="molecule type" value="Genomic_DNA"/>
</dbReference>
<evidence type="ECO:0000259" key="1">
    <source>
        <dbReference type="PROSITE" id="PS51186"/>
    </source>
</evidence>
<dbReference type="InterPro" id="IPR016181">
    <property type="entry name" value="Acyl_CoA_acyltransferase"/>
</dbReference>
<keyword evidence="2" id="KW-0012">Acyltransferase</keyword>
<accession>A0ABU1NYA7</accession>
<proteinExistence type="predicted"/>
<sequence length="182" mass="21094">MRIEIDADLTLKSLEPKDAEALFALTNTCRDYLREWLPWVDATQHSDHSRAFIQHCQNQEASNNGFNAGIWFKGEFAGCIGFHPINWANHYASLGYWLGEGFQGHGIMTRACQWLIDYSFNELGLNRVEIRCGEQNFKSQAIPEKLGFTREGQIRDAAWLYDHYIDLVVYGMLKREWRAAEE</sequence>
<dbReference type="GO" id="GO:0016746">
    <property type="term" value="F:acyltransferase activity"/>
    <property type="evidence" value="ECO:0007669"/>
    <property type="project" value="UniProtKB-KW"/>
</dbReference>
<evidence type="ECO:0000313" key="2">
    <source>
        <dbReference type="EMBL" id="MDR6552051.1"/>
    </source>
</evidence>
<comment type="caution">
    <text evidence="2">The sequence shown here is derived from an EMBL/GenBank/DDBJ whole genome shotgun (WGS) entry which is preliminary data.</text>
</comment>
<name>A0ABU1NYA7_9BACL</name>
<protein>
    <submittedName>
        <fullName evidence="2">Ribosomal-protein-serine acetyltransferase</fullName>
        <ecNumber evidence="2">2.3.1.-</ecNumber>
    </submittedName>
</protein>
<dbReference type="EC" id="2.3.1.-" evidence="2"/>